<dbReference type="EMBL" id="JASCZI010182691">
    <property type="protein sequence ID" value="MED6188428.1"/>
    <property type="molecule type" value="Genomic_DNA"/>
</dbReference>
<evidence type="ECO:0000256" key="1">
    <source>
        <dbReference type="ARBA" id="ARBA00007447"/>
    </source>
</evidence>
<dbReference type="CDD" id="cd05476">
    <property type="entry name" value="pepsin_A_like_plant"/>
    <property type="match status" value="1"/>
</dbReference>
<dbReference type="PANTHER" id="PTHR47967:SF91">
    <property type="entry name" value="PEPTIDASE A1 DOMAIN-CONTAINING PROTEIN"/>
    <property type="match status" value="1"/>
</dbReference>
<organism evidence="8 9">
    <name type="scientific">Stylosanthes scabra</name>
    <dbReference type="NCBI Taxonomy" id="79078"/>
    <lineage>
        <taxon>Eukaryota</taxon>
        <taxon>Viridiplantae</taxon>
        <taxon>Streptophyta</taxon>
        <taxon>Embryophyta</taxon>
        <taxon>Tracheophyta</taxon>
        <taxon>Spermatophyta</taxon>
        <taxon>Magnoliopsida</taxon>
        <taxon>eudicotyledons</taxon>
        <taxon>Gunneridae</taxon>
        <taxon>Pentapetalae</taxon>
        <taxon>rosids</taxon>
        <taxon>fabids</taxon>
        <taxon>Fabales</taxon>
        <taxon>Fabaceae</taxon>
        <taxon>Papilionoideae</taxon>
        <taxon>50 kb inversion clade</taxon>
        <taxon>dalbergioids sensu lato</taxon>
        <taxon>Dalbergieae</taxon>
        <taxon>Pterocarpus clade</taxon>
        <taxon>Stylosanthes</taxon>
    </lineage>
</organism>
<dbReference type="PROSITE" id="PS51767">
    <property type="entry name" value="PEPTIDASE_A1"/>
    <property type="match status" value="1"/>
</dbReference>
<feature type="non-terminal residue" evidence="8">
    <location>
        <position position="1"/>
    </location>
</feature>
<proteinExistence type="inferred from homology"/>
<protein>
    <submittedName>
        <fullName evidence="8">Beta-site APP-cleaving enzyme</fullName>
    </submittedName>
</protein>
<dbReference type="Proteomes" id="UP001341840">
    <property type="component" value="Unassembled WGS sequence"/>
</dbReference>
<keyword evidence="4" id="KW-0378">Hydrolase</keyword>
<reference evidence="8 9" key="1">
    <citation type="journal article" date="2023" name="Plants (Basel)">
        <title>Bridging the Gap: Combining Genomics and Transcriptomics Approaches to Understand Stylosanthes scabra, an Orphan Legume from the Brazilian Caatinga.</title>
        <authorList>
            <person name="Ferreira-Neto J.R.C."/>
            <person name="da Silva M.D."/>
            <person name="Binneck E."/>
            <person name="de Melo N.F."/>
            <person name="da Silva R.H."/>
            <person name="de Melo A.L.T.M."/>
            <person name="Pandolfi V."/>
            <person name="Bustamante F.O."/>
            <person name="Brasileiro-Vidal A.C."/>
            <person name="Benko-Iseppon A.M."/>
        </authorList>
    </citation>
    <scope>NUCLEOTIDE SEQUENCE [LARGE SCALE GENOMIC DNA]</scope>
    <source>
        <tissue evidence="8">Leaves</tissue>
    </source>
</reference>
<evidence type="ECO:0000256" key="4">
    <source>
        <dbReference type="ARBA" id="ARBA00022801"/>
    </source>
</evidence>
<evidence type="ECO:0000256" key="6">
    <source>
        <dbReference type="SAM" id="SignalP"/>
    </source>
</evidence>
<dbReference type="Pfam" id="PF14543">
    <property type="entry name" value="TAXi_N"/>
    <property type="match status" value="1"/>
</dbReference>
<dbReference type="PANTHER" id="PTHR47967">
    <property type="entry name" value="OS07G0603500 PROTEIN-RELATED"/>
    <property type="match status" value="1"/>
</dbReference>
<dbReference type="Pfam" id="PF14541">
    <property type="entry name" value="TAXi_C"/>
    <property type="match status" value="1"/>
</dbReference>
<dbReference type="Gene3D" id="2.40.70.10">
    <property type="entry name" value="Acid Proteases"/>
    <property type="match status" value="2"/>
</dbReference>
<feature type="domain" description="Peptidase A1" evidence="7">
    <location>
        <begin position="106"/>
        <end position="426"/>
    </location>
</feature>
<evidence type="ECO:0000313" key="9">
    <source>
        <dbReference type="Proteomes" id="UP001341840"/>
    </source>
</evidence>
<feature type="chain" id="PRO_5046788578" evidence="6">
    <location>
        <begin position="31"/>
        <end position="443"/>
    </location>
</feature>
<accession>A0ABU6WUQ5</accession>
<keyword evidence="9" id="KW-1185">Reference proteome</keyword>
<dbReference type="InterPro" id="IPR021109">
    <property type="entry name" value="Peptidase_aspartic_dom_sf"/>
</dbReference>
<sequence>LAIMGSTTTVLLSLLFLFFSTSNFIPLIQSHNYSAISLNNNEGFSISLIHRDSPLSPLYNHSKTPHETRISQLKHSISRMNYLSSLLHTPQKFSTQISYDPDSYLYIASYYIGTPAQKVFGFIDTASDLIWTNSKTSFKSGDSTSFISLPCKDKKYCQKLPSNQRTCKGDDQCTYIVTYADGASTTGVISQDKFQFDVSGDLGPLSFGYANDASSEHFTGMDVNGCLGLSRVPPFSLIAQLKINKFSHCLIKDGSKSSTMRFGSEAVIISEKSTPLVDEPKYYHVQLEGISVGNTKVPVRPRQLGSIYVDTGASYTMLKETAFTPFLKLVKELVPKTAVPSPYDEDLQFCFKATEAEVKVLPKVTFHFTNVDVTFANVVTYMEIEGGIWCLAIIKSSEKDSSVLGNFQMTNLNVGYDLEQNMMSFTSANCEASTAVGGLVQAI</sequence>
<evidence type="ECO:0000256" key="5">
    <source>
        <dbReference type="ARBA" id="ARBA00023180"/>
    </source>
</evidence>
<keyword evidence="2" id="KW-0645">Protease</keyword>
<name>A0ABU6WUQ5_9FABA</name>
<dbReference type="InterPro" id="IPR032861">
    <property type="entry name" value="TAXi_N"/>
</dbReference>
<evidence type="ECO:0000259" key="7">
    <source>
        <dbReference type="PROSITE" id="PS51767"/>
    </source>
</evidence>
<evidence type="ECO:0000256" key="3">
    <source>
        <dbReference type="ARBA" id="ARBA00022750"/>
    </source>
</evidence>
<feature type="signal peptide" evidence="6">
    <location>
        <begin position="1"/>
        <end position="30"/>
    </location>
</feature>
<evidence type="ECO:0000256" key="2">
    <source>
        <dbReference type="ARBA" id="ARBA00022670"/>
    </source>
</evidence>
<keyword evidence="3" id="KW-0064">Aspartyl protease</keyword>
<comment type="caution">
    <text evidence="8">The sequence shown here is derived from an EMBL/GenBank/DDBJ whole genome shotgun (WGS) entry which is preliminary data.</text>
</comment>
<gene>
    <name evidence="8" type="primary">BACE1_13</name>
    <name evidence="8" type="ORF">PIB30_085872</name>
</gene>
<keyword evidence="6" id="KW-0732">Signal</keyword>
<dbReference type="InterPro" id="IPR032799">
    <property type="entry name" value="TAXi_C"/>
</dbReference>
<dbReference type="SUPFAM" id="SSF50630">
    <property type="entry name" value="Acid proteases"/>
    <property type="match status" value="1"/>
</dbReference>
<keyword evidence="5" id="KW-0325">Glycoprotein</keyword>
<dbReference type="InterPro" id="IPR033121">
    <property type="entry name" value="PEPTIDASE_A1"/>
</dbReference>
<comment type="similarity">
    <text evidence="1">Belongs to the peptidase A1 family.</text>
</comment>
<dbReference type="InterPro" id="IPR034161">
    <property type="entry name" value="Pepsin-like_plant"/>
</dbReference>
<evidence type="ECO:0000313" key="8">
    <source>
        <dbReference type="EMBL" id="MED6188428.1"/>
    </source>
</evidence>
<dbReference type="InterPro" id="IPR051708">
    <property type="entry name" value="Plant_Aspart_Prot_A1"/>
</dbReference>